<accession>A0A7J9LP31</accession>
<organism evidence="1 2">
    <name type="scientific">Gossypium schwendimanii</name>
    <name type="common">Cotton</name>
    <dbReference type="NCBI Taxonomy" id="34291"/>
    <lineage>
        <taxon>Eukaryota</taxon>
        <taxon>Viridiplantae</taxon>
        <taxon>Streptophyta</taxon>
        <taxon>Embryophyta</taxon>
        <taxon>Tracheophyta</taxon>
        <taxon>Spermatophyta</taxon>
        <taxon>Magnoliopsida</taxon>
        <taxon>eudicotyledons</taxon>
        <taxon>Gunneridae</taxon>
        <taxon>Pentapetalae</taxon>
        <taxon>rosids</taxon>
        <taxon>malvids</taxon>
        <taxon>Malvales</taxon>
        <taxon>Malvaceae</taxon>
        <taxon>Malvoideae</taxon>
        <taxon>Gossypium</taxon>
    </lineage>
</organism>
<gene>
    <name evidence="1" type="ORF">Goshw_017468</name>
</gene>
<dbReference type="EMBL" id="JABFAF010000007">
    <property type="protein sequence ID" value="MBA0860411.1"/>
    <property type="molecule type" value="Genomic_DNA"/>
</dbReference>
<evidence type="ECO:0000313" key="2">
    <source>
        <dbReference type="Proteomes" id="UP000593576"/>
    </source>
</evidence>
<keyword evidence="2" id="KW-1185">Reference proteome</keyword>
<protein>
    <recommendedName>
        <fullName evidence="3">DUF4283 domain-containing protein</fullName>
    </recommendedName>
</protein>
<reference evidence="1 2" key="1">
    <citation type="journal article" date="2019" name="Genome Biol. Evol.">
        <title>Insights into the evolution of the New World diploid cottons (Gossypium, subgenus Houzingenia) based on genome sequencing.</title>
        <authorList>
            <person name="Grover C.E."/>
            <person name="Arick M.A. 2nd"/>
            <person name="Thrash A."/>
            <person name="Conover J.L."/>
            <person name="Sanders W.S."/>
            <person name="Peterson D.G."/>
            <person name="Frelichowski J.E."/>
            <person name="Scheffler J.A."/>
            <person name="Scheffler B.E."/>
            <person name="Wendel J.F."/>
        </authorList>
    </citation>
    <scope>NUCLEOTIDE SEQUENCE [LARGE SCALE GENOMIC DNA]</scope>
    <source>
        <strain evidence="1">1</strain>
        <tissue evidence="1">Leaf</tissue>
    </source>
</reference>
<evidence type="ECO:0008006" key="3">
    <source>
        <dbReference type="Google" id="ProtNLM"/>
    </source>
</evidence>
<proteinExistence type="predicted"/>
<evidence type="ECO:0000313" key="1">
    <source>
        <dbReference type="EMBL" id="MBA0860411.1"/>
    </source>
</evidence>
<dbReference type="AlphaFoldDB" id="A0A7J9LP31"/>
<name>A0A7J9LP31_GOSSC</name>
<dbReference type="Proteomes" id="UP000593576">
    <property type="component" value="Unassembled WGS sequence"/>
</dbReference>
<comment type="caution">
    <text evidence="1">The sequence shown here is derived from an EMBL/GenBank/DDBJ whole genome shotgun (WGS) entry which is preliminary data.</text>
</comment>
<sequence length="145" mass="16093">MSDALPTVEFAVGANPLGLNSNISRATKKARTRSDLMTDKDDPIGCGNGDGDCVPSINFSNLVKDYIGRRMARTIIDEEDFNKALVGGPWVIDGHYLSVSEARVDDIISKIWYLTSFQVEANWFAGGIWICWNEDFPVDVLDVYL</sequence>